<feature type="compositionally biased region" description="Basic residues" evidence="1">
    <location>
        <begin position="12"/>
        <end position="31"/>
    </location>
</feature>
<feature type="compositionally biased region" description="Basic and acidic residues" evidence="1">
    <location>
        <begin position="45"/>
        <end position="56"/>
    </location>
</feature>
<feature type="non-terminal residue" evidence="2">
    <location>
        <position position="1"/>
    </location>
</feature>
<evidence type="ECO:0000256" key="1">
    <source>
        <dbReference type="SAM" id="MobiDB-lite"/>
    </source>
</evidence>
<feature type="compositionally biased region" description="Basic residues" evidence="1">
    <location>
        <begin position="161"/>
        <end position="176"/>
    </location>
</feature>
<accession>A0A6J4TV98</accession>
<feature type="compositionally biased region" description="Basic residues" evidence="1">
    <location>
        <begin position="185"/>
        <end position="228"/>
    </location>
</feature>
<dbReference type="EMBL" id="CADCVT010000433">
    <property type="protein sequence ID" value="CAA9533019.1"/>
    <property type="molecule type" value="Genomic_DNA"/>
</dbReference>
<evidence type="ECO:0000313" key="2">
    <source>
        <dbReference type="EMBL" id="CAA9533019.1"/>
    </source>
</evidence>
<proteinExistence type="predicted"/>
<sequence>DPEVHHDVARGGRLRRVRAHPAARRTRRRLPQRGCPAHGLRALHGPRDARRLDPRGARSGSRNAPLRRGSPPLAAWALRSWPQRPRPAVARRRAPRRGAPCAGARADRADVRGAPPAPRPRGADEPRSEDVPRARAVQRLGPPEDRRGRRPLARWPDRRRGPQRHRGQRRRDHRRVGALVVPVRGRPRRRGRRRARHRAGHGARRARRGGPRRQRRGRRARRTFARCV</sequence>
<protein>
    <submittedName>
        <fullName evidence="2">Uncharacterized protein</fullName>
    </submittedName>
</protein>
<feature type="compositionally biased region" description="Basic and acidic residues" evidence="1">
    <location>
        <begin position="121"/>
        <end position="133"/>
    </location>
</feature>
<feature type="region of interest" description="Disordered" evidence="1">
    <location>
        <begin position="1"/>
        <end position="228"/>
    </location>
</feature>
<feature type="non-terminal residue" evidence="2">
    <location>
        <position position="228"/>
    </location>
</feature>
<gene>
    <name evidence="2" type="ORF">AVDCRST_MAG85-3846</name>
</gene>
<name>A0A6J4TV98_9ACTN</name>
<organism evidence="2">
    <name type="scientific">uncultured Solirubrobacteraceae bacterium</name>
    <dbReference type="NCBI Taxonomy" id="1162706"/>
    <lineage>
        <taxon>Bacteria</taxon>
        <taxon>Bacillati</taxon>
        <taxon>Actinomycetota</taxon>
        <taxon>Thermoleophilia</taxon>
        <taxon>Solirubrobacterales</taxon>
        <taxon>Solirubrobacteraceae</taxon>
        <taxon>environmental samples</taxon>
    </lineage>
</organism>
<feature type="compositionally biased region" description="Basic and acidic residues" evidence="1">
    <location>
        <begin position="1"/>
        <end position="10"/>
    </location>
</feature>
<dbReference type="AlphaFoldDB" id="A0A6J4TV98"/>
<reference evidence="2" key="1">
    <citation type="submission" date="2020-02" db="EMBL/GenBank/DDBJ databases">
        <authorList>
            <person name="Meier V. D."/>
        </authorList>
    </citation>
    <scope>NUCLEOTIDE SEQUENCE</scope>
    <source>
        <strain evidence="2">AVDCRST_MAG85</strain>
    </source>
</reference>